<dbReference type="AlphaFoldDB" id="A0A1G9IZ45"/>
<protein>
    <recommendedName>
        <fullName evidence="3">Nucleotidyl transferase AbiEii toxin, Type IV TA system</fullName>
    </recommendedName>
</protein>
<dbReference type="EMBL" id="FNGW01000001">
    <property type="protein sequence ID" value="SDL30114.1"/>
    <property type="molecule type" value="Genomic_DNA"/>
</dbReference>
<keyword evidence="2" id="KW-1185">Reference proteome</keyword>
<reference evidence="1 2" key="1">
    <citation type="submission" date="2016-10" db="EMBL/GenBank/DDBJ databases">
        <authorList>
            <person name="de Groot N.N."/>
        </authorList>
    </citation>
    <scope>NUCLEOTIDE SEQUENCE [LARGE SCALE GENOMIC DNA]</scope>
    <source>
        <strain evidence="1 2">DSM 797</strain>
    </source>
</reference>
<dbReference type="Proteomes" id="UP000199068">
    <property type="component" value="Unassembled WGS sequence"/>
</dbReference>
<evidence type="ECO:0000313" key="1">
    <source>
        <dbReference type="EMBL" id="SDL30114.1"/>
    </source>
</evidence>
<dbReference type="SUPFAM" id="SSF81301">
    <property type="entry name" value="Nucleotidyltransferase"/>
    <property type="match status" value="1"/>
</dbReference>
<sequence>MNTEVIKKIAKGLNDINCTWGIGGSVLLNNYNLVDKPNDIDIVVKAKDANSIKNFMDTIGDAVHLPSKEPFKTEAFFGYIVDGVMVEFLGDFKIDLGNGKLYEFILDEKSITDCKLIDNVKVNFTSLEDWLVAYIVMGDPKKRVNLIEEYFINNKVKNINLLERNIDQNLTKEIKTKIKNSIRKFN</sequence>
<evidence type="ECO:0000313" key="2">
    <source>
        <dbReference type="Proteomes" id="UP000199068"/>
    </source>
</evidence>
<dbReference type="RefSeq" id="WP_092722387.1">
    <property type="nucleotide sequence ID" value="NZ_FNGW01000001.1"/>
</dbReference>
<gene>
    <name evidence="1" type="ORF">SAMN04515677_101431</name>
</gene>
<organism evidence="1 2">
    <name type="scientific">Romboutsia lituseburensis DSM 797</name>
    <dbReference type="NCBI Taxonomy" id="1121325"/>
    <lineage>
        <taxon>Bacteria</taxon>
        <taxon>Bacillati</taxon>
        <taxon>Bacillota</taxon>
        <taxon>Clostridia</taxon>
        <taxon>Peptostreptococcales</taxon>
        <taxon>Peptostreptococcaceae</taxon>
        <taxon>Romboutsia</taxon>
    </lineage>
</organism>
<dbReference type="Gene3D" id="3.30.460.40">
    <property type="match status" value="1"/>
</dbReference>
<proteinExistence type="predicted"/>
<accession>A0A1G9IZ45</accession>
<evidence type="ECO:0008006" key="3">
    <source>
        <dbReference type="Google" id="ProtNLM"/>
    </source>
</evidence>
<dbReference type="STRING" id="1121325.SAMN04515677_101431"/>
<name>A0A1G9IZ45_9FIRM</name>
<dbReference type="InterPro" id="IPR043519">
    <property type="entry name" value="NT_sf"/>
</dbReference>